<dbReference type="Proteomes" id="UP001596392">
    <property type="component" value="Unassembled WGS sequence"/>
</dbReference>
<reference evidence="2" key="1">
    <citation type="journal article" date="2019" name="Int. J. Syst. Evol. Microbiol.">
        <title>The Global Catalogue of Microorganisms (GCM) 10K type strain sequencing project: providing services to taxonomists for standard genome sequencing and annotation.</title>
        <authorList>
            <consortium name="The Broad Institute Genomics Platform"/>
            <consortium name="The Broad Institute Genome Sequencing Center for Infectious Disease"/>
            <person name="Wu L."/>
            <person name="Ma J."/>
        </authorList>
    </citation>
    <scope>NUCLEOTIDE SEQUENCE [LARGE SCALE GENOMIC DNA]</scope>
    <source>
        <strain evidence="2">CGMCC 1.9106</strain>
    </source>
</reference>
<dbReference type="EMBL" id="JBHTAC010000060">
    <property type="protein sequence ID" value="MFC7247607.1"/>
    <property type="molecule type" value="Genomic_DNA"/>
</dbReference>
<evidence type="ECO:0000313" key="1">
    <source>
        <dbReference type="EMBL" id="MFC7247607.1"/>
    </source>
</evidence>
<evidence type="ECO:0008006" key="3">
    <source>
        <dbReference type="Google" id="ProtNLM"/>
    </source>
</evidence>
<comment type="caution">
    <text evidence="1">The sequence shown here is derived from an EMBL/GenBank/DDBJ whole genome shotgun (WGS) entry which is preliminary data.</text>
</comment>
<accession>A0ABW2H5Q9</accession>
<proteinExistence type="predicted"/>
<dbReference type="RefSeq" id="WP_376810327.1">
    <property type="nucleotide sequence ID" value="NZ_JBHTAC010000060.1"/>
</dbReference>
<keyword evidence="2" id="KW-1185">Reference proteome</keyword>
<name>A0ABW2H5Q9_9ACTN</name>
<evidence type="ECO:0000313" key="2">
    <source>
        <dbReference type="Proteomes" id="UP001596392"/>
    </source>
</evidence>
<sequence>MQNDTDSRLRRLRGPVQPKRHNARTIAALTSNPGCVRRGLCDAAGVDKGALAERLDFPVRFGQSQFAITRGNAFEAQVKADGCAELVTLLREVLDLDITEVGYTNFDEVGGNDSQDLRHAHSQATLLAAAAGRDNAGTLFDHPLLRLDVAGVGVYLEPDLIAFQHAGIFHVIEIKSFAVIDGQADGGKVASAAIQSAVYVHALRTLLGSDDAVSSDIVLVCPKDFSNRPCATKVDVRKQLIVLQHQLNRLARIEALLDALPIGVSLDLAKDDDGQPVLTRAELVQAMDCIEARYSPECLANCELAFFCRDEATGGTATLGKSVREELGGVELVNVALGLAAGSLAASDEQAEIAALLRAAARIYRESMSPGGGAQAARVAA</sequence>
<protein>
    <recommendedName>
        <fullName evidence="3">Secreted protein</fullName>
    </recommendedName>
</protein>
<organism evidence="1 2">
    <name type="scientific">Catellatospora aurea</name>
    <dbReference type="NCBI Taxonomy" id="1337874"/>
    <lineage>
        <taxon>Bacteria</taxon>
        <taxon>Bacillati</taxon>
        <taxon>Actinomycetota</taxon>
        <taxon>Actinomycetes</taxon>
        <taxon>Micromonosporales</taxon>
        <taxon>Micromonosporaceae</taxon>
        <taxon>Catellatospora</taxon>
    </lineage>
</organism>
<gene>
    <name evidence="1" type="ORF">ACFQO7_34525</name>
</gene>